<dbReference type="InterPro" id="IPR032687">
    <property type="entry name" value="AraC-type_N"/>
</dbReference>
<dbReference type="EMBL" id="JAPKNK010000001">
    <property type="protein sequence ID" value="MCX5568391.1"/>
    <property type="molecule type" value="Genomic_DNA"/>
</dbReference>
<evidence type="ECO:0000259" key="4">
    <source>
        <dbReference type="PROSITE" id="PS01124"/>
    </source>
</evidence>
<feature type="domain" description="HTH araC/xylS-type" evidence="4">
    <location>
        <begin position="224"/>
        <end position="322"/>
    </location>
</feature>
<dbReference type="Proteomes" id="UP001144805">
    <property type="component" value="Unassembled WGS sequence"/>
</dbReference>
<dbReference type="SUPFAM" id="SSF46689">
    <property type="entry name" value="Homeodomain-like"/>
    <property type="match status" value="1"/>
</dbReference>
<keyword evidence="6" id="KW-1185">Reference proteome</keyword>
<comment type="caution">
    <text evidence="5">The sequence shown here is derived from an EMBL/GenBank/DDBJ whole genome shotgun (WGS) entry which is preliminary data.</text>
</comment>
<dbReference type="PROSITE" id="PS01124">
    <property type="entry name" value="HTH_ARAC_FAMILY_2"/>
    <property type="match status" value="1"/>
</dbReference>
<gene>
    <name evidence="5" type="ORF">OSH07_04205</name>
</gene>
<dbReference type="Pfam" id="PF12625">
    <property type="entry name" value="Arabinose_bd"/>
    <property type="match status" value="1"/>
</dbReference>
<keyword evidence="2" id="KW-0238">DNA-binding</keyword>
<dbReference type="Gene3D" id="1.10.10.60">
    <property type="entry name" value="Homeodomain-like"/>
    <property type="match status" value="1"/>
</dbReference>
<dbReference type="SMART" id="SM00342">
    <property type="entry name" value="HTH_ARAC"/>
    <property type="match status" value="1"/>
</dbReference>
<proteinExistence type="predicted"/>
<dbReference type="PANTHER" id="PTHR47894">
    <property type="entry name" value="HTH-TYPE TRANSCRIPTIONAL REGULATOR GADX"/>
    <property type="match status" value="1"/>
</dbReference>
<dbReference type="GO" id="GO:0000976">
    <property type="term" value="F:transcription cis-regulatory region binding"/>
    <property type="evidence" value="ECO:0007669"/>
    <property type="project" value="TreeGrafter"/>
</dbReference>
<organism evidence="5 6">
    <name type="scientific">Kaistia nematophila</name>
    <dbReference type="NCBI Taxonomy" id="2994654"/>
    <lineage>
        <taxon>Bacteria</taxon>
        <taxon>Pseudomonadati</taxon>
        <taxon>Pseudomonadota</taxon>
        <taxon>Alphaproteobacteria</taxon>
        <taxon>Hyphomicrobiales</taxon>
        <taxon>Kaistiaceae</taxon>
        <taxon>Kaistia</taxon>
    </lineage>
</organism>
<dbReference type="PANTHER" id="PTHR47894:SF4">
    <property type="entry name" value="HTH-TYPE TRANSCRIPTIONAL REGULATOR GADX"/>
    <property type="match status" value="1"/>
</dbReference>
<dbReference type="Pfam" id="PF12833">
    <property type="entry name" value="HTH_18"/>
    <property type="match status" value="1"/>
</dbReference>
<protein>
    <submittedName>
        <fullName evidence="5">AraC family transcriptional regulator</fullName>
    </submittedName>
</protein>
<reference evidence="5" key="1">
    <citation type="submission" date="2022-11" db="EMBL/GenBank/DDBJ databases">
        <title>Biodiversity and phylogenetic relationships of bacteria.</title>
        <authorList>
            <person name="Machado R.A.R."/>
            <person name="Bhat A."/>
            <person name="Loulou A."/>
            <person name="Kallel S."/>
        </authorList>
    </citation>
    <scope>NUCLEOTIDE SEQUENCE</scope>
    <source>
        <strain evidence="5">K-TC2</strain>
    </source>
</reference>
<evidence type="ECO:0000256" key="1">
    <source>
        <dbReference type="ARBA" id="ARBA00023015"/>
    </source>
</evidence>
<dbReference type="GO" id="GO:0005829">
    <property type="term" value="C:cytosol"/>
    <property type="evidence" value="ECO:0007669"/>
    <property type="project" value="TreeGrafter"/>
</dbReference>
<evidence type="ECO:0000313" key="6">
    <source>
        <dbReference type="Proteomes" id="UP001144805"/>
    </source>
</evidence>
<sequence>MATAIPGLVRGRGIDPDPLLAAAGLDRVEIEDPDNRVAIGRLGRLFGLCQQATRCEHFGLLVGRGAGPSALGAIGCLAQHSPTVGDALDTLVRHFHHHDRGAAPSLRFRGDVAMLGYAVFVPEVEAVDQLADSVIAAACNLLRAICGPGWQPGEVLLERRVPADPTPFRQFFGAGVRFNQESAAIVFPAHWLSRPIAGADLVLRRILERRVAELETEAPQSLSDRLRARLRGTLLREKCSIEDISHHVDLHPRTLRRRLQEENTTYSALVDEVRFEIARQLLSVTSLTAGEIASALDYGDSAAFTRAFKRWSGLAPSAWRLAEAPR</sequence>
<accession>A0A9X3DYK4</accession>
<evidence type="ECO:0000256" key="2">
    <source>
        <dbReference type="ARBA" id="ARBA00023125"/>
    </source>
</evidence>
<dbReference type="InterPro" id="IPR018060">
    <property type="entry name" value="HTH_AraC"/>
</dbReference>
<keyword evidence="3" id="KW-0804">Transcription</keyword>
<dbReference type="AlphaFoldDB" id="A0A9X3DYK4"/>
<dbReference type="InterPro" id="IPR009057">
    <property type="entry name" value="Homeodomain-like_sf"/>
</dbReference>
<dbReference type="GO" id="GO:0003700">
    <property type="term" value="F:DNA-binding transcription factor activity"/>
    <property type="evidence" value="ECO:0007669"/>
    <property type="project" value="InterPro"/>
</dbReference>
<keyword evidence="1" id="KW-0805">Transcription regulation</keyword>
<dbReference type="RefSeq" id="WP_266337333.1">
    <property type="nucleotide sequence ID" value="NZ_JAPKNK010000001.1"/>
</dbReference>
<name>A0A9X3DYK4_9HYPH</name>
<evidence type="ECO:0000256" key="3">
    <source>
        <dbReference type="ARBA" id="ARBA00023163"/>
    </source>
</evidence>
<evidence type="ECO:0000313" key="5">
    <source>
        <dbReference type="EMBL" id="MCX5568391.1"/>
    </source>
</evidence>